<organism evidence="7 8">
    <name type="scientific">Arsenicicoccus cauae</name>
    <dbReference type="NCBI Taxonomy" id="2663847"/>
    <lineage>
        <taxon>Bacteria</taxon>
        <taxon>Bacillati</taxon>
        <taxon>Actinomycetota</taxon>
        <taxon>Actinomycetes</taxon>
        <taxon>Micrococcales</taxon>
        <taxon>Intrasporangiaceae</taxon>
        <taxon>Arsenicicoccus</taxon>
    </lineage>
</organism>
<comment type="caution">
    <text evidence="7">The sequence shown here is derived from an EMBL/GenBank/DDBJ whole genome shotgun (WGS) entry which is preliminary data.</text>
</comment>
<dbReference type="Gene3D" id="3.40.1710.10">
    <property type="entry name" value="abc type-2 transporter like domain"/>
    <property type="match status" value="1"/>
</dbReference>
<feature type="transmembrane region" description="Helical" evidence="5">
    <location>
        <begin position="690"/>
        <end position="708"/>
    </location>
</feature>
<keyword evidence="4 5" id="KW-0472">Membrane</keyword>
<dbReference type="PANTHER" id="PTHR43077:SF5">
    <property type="entry name" value="PHAGE INFECTION PROTEIN"/>
    <property type="match status" value="1"/>
</dbReference>
<dbReference type="InterPro" id="IPR023908">
    <property type="entry name" value="xxxLxxG_rpt"/>
</dbReference>
<evidence type="ECO:0000256" key="2">
    <source>
        <dbReference type="ARBA" id="ARBA00022692"/>
    </source>
</evidence>
<feature type="transmembrane region" description="Helical" evidence="5">
    <location>
        <begin position="659"/>
        <end position="678"/>
    </location>
</feature>
<dbReference type="NCBIfam" id="TIGR03057">
    <property type="entry name" value="xxxLxxG_by_4"/>
    <property type="match status" value="11"/>
</dbReference>
<dbReference type="GO" id="GO:0016020">
    <property type="term" value="C:membrane"/>
    <property type="evidence" value="ECO:0007669"/>
    <property type="project" value="UniProtKB-SubCell"/>
</dbReference>
<dbReference type="AlphaFoldDB" id="A0A6I3IV74"/>
<name>A0A6I3IV74_9MICO</name>
<feature type="transmembrane region" description="Helical" evidence="5">
    <location>
        <begin position="20"/>
        <end position="41"/>
    </location>
</feature>
<dbReference type="InterPro" id="IPR051328">
    <property type="entry name" value="T7SS_ABC-Transporter"/>
</dbReference>
<dbReference type="Gene3D" id="1.10.287.950">
    <property type="entry name" value="Methyl-accepting chemotaxis protein"/>
    <property type="match status" value="1"/>
</dbReference>
<evidence type="ECO:0000259" key="6">
    <source>
        <dbReference type="Pfam" id="PF12698"/>
    </source>
</evidence>
<dbReference type="EMBL" id="WLVL01000037">
    <property type="protein sequence ID" value="MTB72201.1"/>
    <property type="molecule type" value="Genomic_DNA"/>
</dbReference>
<feature type="domain" description="ABC-2 type transporter transmembrane" evidence="6">
    <location>
        <begin position="570"/>
        <end position="793"/>
    </location>
</feature>
<evidence type="ECO:0000256" key="1">
    <source>
        <dbReference type="ARBA" id="ARBA00004141"/>
    </source>
</evidence>
<reference evidence="7 8" key="1">
    <citation type="submission" date="2019-11" db="EMBL/GenBank/DDBJ databases">
        <title>Whole genome sequencing identifies a novel species of the genus Arsenicicoccus isolated from human blood.</title>
        <authorList>
            <person name="Jeong J.H."/>
            <person name="Kweon O.J."/>
            <person name="Kim H.R."/>
            <person name="Kim T.-H."/>
            <person name="Ha S.-M."/>
            <person name="Lee M.-K."/>
        </authorList>
    </citation>
    <scope>NUCLEOTIDE SEQUENCE [LARGE SCALE GENOMIC DNA]</scope>
    <source>
        <strain evidence="7 8">MKL-02</strain>
    </source>
</reference>
<accession>A0A6I3IV74</accession>
<feature type="transmembrane region" description="Helical" evidence="5">
    <location>
        <begin position="771"/>
        <end position="796"/>
    </location>
</feature>
<dbReference type="GO" id="GO:0140359">
    <property type="term" value="F:ABC-type transporter activity"/>
    <property type="evidence" value="ECO:0007669"/>
    <property type="project" value="InterPro"/>
</dbReference>
<dbReference type="NCBIfam" id="TIGR03061">
    <property type="entry name" value="pip_yhgE_Nterm"/>
    <property type="match status" value="1"/>
</dbReference>
<dbReference type="NCBIfam" id="TIGR03062">
    <property type="entry name" value="pip_yhgE_Cterm"/>
    <property type="match status" value="1"/>
</dbReference>
<gene>
    <name evidence="7" type="ORF">GGG17_09515</name>
</gene>
<dbReference type="PANTHER" id="PTHR43077">
    <property type="entry name" value="TRANSPORT PERMEASE YVFS-RELATED"/>
    <property type="match status" value="1"/>
</dbReference>
<protein>
    <submittedName>
        <fullName evidence="7">YhgE/Pip domain-containing protein</fullName>
    </submittedName>
</protein>
<evidence type="ECO:0000256" key="3">
    <source>
        <dbReference type="ARBA" id="ARBA00022989"/>
    </source>
</evidence>
<dbReference type="InterPro" id="IPR017500">
    <property type="entry name" value="Phage_infect_YhgE_N"/>
</dbReference>
<dbReference type="Pfam" id="PF12698">
    <property type="entry name" value="ABC2_membrane_3"/>
    <property type="match status" value="1"/>
</dbReference>
<proteinExistence type="predicted"/>
<keyword evidence="2 5" id="KW-0812">Transmembrane</keyword>
<feature type="transmembrane region" description="Helical" evidence="5">
    <location>
        <begin position="614"/>
        <end position="638"/>
    </location>
</feature>
<keyword evidence="3 5" id="KW-1133">Transmembrane helix</keyword>
<sequence length="813" mass="82581">MRAHRLAMAELRRLTSGPLLRLALAAMLVIPSLYAGLYLYANRDPYANLRNVPAAVVVEDAGTTLASGERLAVGDQVARTLLDGHTFDWHRVSRADAVAGVDDEHYDFALIIPAGFSADLASAGSTSPRQAHLEQYTNDTNGYLARTISSTVVAEVTKSVASQVSSTAAAQLLDGMSTIHGKMQQAVDGAGQLATGVGQLGDGAGRLSTGASSLRDGAVQLRDGANRLASGADSARSGASALADGAGQLDDGLATLDTKTAALPGQTAQLASGARQVADGNAALAKGATQLASGATAASTGAGQLKAGADTLHSGAAKVAAGAHQVAAGNAKVAEAGSLAKDGAAQIDRARKQHKGELQGQIDALRQQVAALGEAIDALPADDPARARLQRIHDTLQTRLGSADDDLASLDAALDRASATVTSASGKLTTLAEGSQQVAAGADQLTSGSATLADKLGELQAGTGRLATGATTLSAGAAKAATGAGQVADGADRLAAGSVQLHDGIAAAHAGSTKLDDGATRLSAGLDTLATGAHTLASGEDKAVAGAQQLAAGAGQLRDGATKAQQGAQQLHDQLAAGVKQVPAYTQQQREAAAQTVGNPVAVRASNPAQAANYGAGLAPFFVSLSLWIGAYVLFLLVKSLSTRALAAQQPAWRVALSGWMTPALVAGGQSFLVYWLVLQGLGFHVEHPLWAVLFMAFVSITYAAVLHALTARFGAVGKFLGLVLLVVQLVSAGGTFPWQTLPGPLRVLHHLLPMSYAIDGLRHLMYGGRMAFVALDVAVLAAYLGVALAAASWAAHRARIWTPARIKPDLVL</sequence>
<evidence type="ECO:0000256" key="5">
    <source>
        <dbReference type="SAM" id="Phobius"/>
    </source>
</evidence>
<keyword evidence="8" id="KW-1185">Reference proteome</keyword>
<comment type="subcellular location">
    <subcellularLocation>
        <location evidence="1">Membrane</location>
        <topology evidence="1">Multi-pass membrane protein</topology>
    </subcellularLocation>
</comment>
<evidence type="ECO:0000256" key="4">
    <source>
        <dbReference type="ARBA" id="ARBA00023136"/>
    </source>
</evidence>
<evidence type="ECO:0000313" key="7">
    <source>
        <dbReference type="EMBL" id="MTB72201.1"/>
    </source>
</evidence>
<feature type="transmembrane region" description="Helical" evidence="5">
    <location>
        <begin position="720"/>
        <end position="739"/>
    </location>
</feature>
<dbReference type="InterPro" id="IPR013525">
    <property type="entry name" value="ABC2_TM"/>
</dbReference>
<evidence type="ECO:0000313" key="8">
    <source>
        <dbReference type="Proteomes" id="UP000431092"/>
    </source>
</evidence>
<dbReference type="InterPro" id="IPR017501">
    <property type="entry name" value="Phage_infect_YhgE_C"/>
</dbReference>
<dbReference type="Proteomes" id="UP000431092">
    <property type="component" value="Unassembled WGS sequence"/>
</dbReference>